<evidence type="ECO:0000256" key="6">
    <source>
        <dbReference type="ARBA" id="ARBA00023136"/>
    </source>
</evidence>
<dbReference type="Proteomes" id="UP001163046">
    <property type="component" value="Unassembled WGS sequence"/>
</dbReference>
<dbReference type="Pfam" id="PF06679">
    <property type="entry name" value="DUF1180"/>
    <property type="match status" value="1"/>
</dbReference>
<feature type="signal peptide" evidence="9">
    <location>
        <begin position="1"/>
        <end position="24"/>
    </location>
</feature>
<dbReference type="EMBL" id="MU827310">
    <property type="protein sequence ID" value="KAJ7360351.1"/>
    <property type="molecule type" value="Genomic_DNA"/>
</dbReference>
<evidence type="ECO:0000256" key="5">
    <source>
        <dbReference type="ARBA" id="ARBA00022989"/>
    </source>
</evidence>
<dbReference type="AlphaFoldDB" id="A0A9W9YNU1"/>
<evidence type="ECO:0000256" key="3">
    <source>
        <dbReference type="ARBA" id="ARBA00022692"/>
    </source>
</evidence>
<sequence length="141" mass="15671">MNSCMKQVFIVFVSLILWQGVAFGETPTNVTTTTNNSTTTVTTTTNLNGTSVENGNIHVKAMEKNTDGMLQRSLYAAIGISALVAIYFIVRTIKSRGRRKAKKYGVIHGTGEMELQPLDKHVDEDEEDMTLFDVKNTKRPK</sequence>
<comment type="similarity">
    <text evidence="2">Belongs to the FAM174 family.</text>
</comment>
<evidence type="ECO:0000256" key="7">
    <source>
        <dbReference type="ARBA" id="ARBA00023180"/>
    </source>
</evidence>
<feature type="chain" id="PRO_5040717639" evidence="9">
    <location>
        <begin position="25"/>
        <end position="141"/>
    </location>
</feature>
<dbReference type="InterPro" id="IPR009565">
    <property type="entry name" value="FAM174-like"/>
</dbReference>
<keyword evidence="3 8" id="KW-0812">Transmembrane</keyword>
<dbReference type="PANTHER" id="PTHR28607:SF4">
    <property type="entry name" value="TRANSMEMBRANE PROTEIN"/>
    <property type="match status" value="1"/>
</dbReference>
<keyword evidence="4 9" id="KW-0732">Signal</keyword>
<protein>
    <submittedName>
        <fullName evidence="10">Uncharacterized protein</fullName>
    </submittedName>
</protein>
<keyword evidence="5 8" id="KW-1133">Transmembrane helix</keyword>
<evidence type="ECO:0000256" key="1">
    <source>
        <dbReference type="ARBA" id="ARBA00004479"/>
    </source>
</evidence>
<name>A0A9W9YNU1_9CNID</name>
<evidence type="ECO:0000313" key="10">
    <source>
        <dbReference type="EMBL" id="KAJ7360351.1"/>
    </source>
</evidence>
<feature type="transmembrane region" description="Helical" evidence="8">
    <location>
        <begin position="74"/>
        <end position="93"/>
    </location>
</feature>
<keyword evidence="11" id="KW-1185">Reference proteome</keyword>
<dbReference type="OrthoDB" id="5917722at2759"/>
<comment type="subcellular location">
    <subcellularLocation>
        <location evidence="1">Membrane</location>
        <topology evidence="1">Single-pass type I membrane protein</topology>
    </subcellularLocation>
</comment>
<keyword evidence="6 8" id="KW-0472">Membrane</keyword>
<reference evidence="10" key="1">
    <citation type="submission" date="2023-01" db="EMBL/GenBank/DDBJ databases">
        <title>Genome assembly of the deep-sea coral Lophelia pertusa.</title>
        <authorList>
            <person name="Herrera S."/>
            <person name="Cordes E."/>
        </authorList>
    </citation>
    <scope>NUCLEOTIDE SEQUENCE</scope>
    <source>
        <strain evidence="10">USNM1676648</strain>
        <tissue evidence="10">Polyp</tissue>
    </source>
</reference>
<comment type="caution">
    <text evidence="10">The sequence shown here is derived from an EMBL/GenBank/DDBJ whole genome shotgun (WGS) entry which is preliminary data.</text>
</comment>
<evidence type="ECO:0000256" key="4">
    <source>
        <dbReference type="ARBA" id="ARBA00022729"/>
    </source>
</evidence>
<dbReference type="PANTHER" id="PTHR28607">
    <property type="entry name" value="EXPRESSED PROTEIN"/>
    <property type="match status" value="1"/>
</dbReference>
<evidence type="ECO:0000256" key="2">
    <source>
        <dbReference type="ARBA" id="ARBA00006986"/>
    </source>
</evidence>
<gene>
    <name evidence="10" type="ORF">OS493_016983</name>
</gene>
<evidence type="ECO:0000313" key="11">
    <source>
        <dbReference type="Proteomes" id="UP001163046"/>
    </source>
</evidence>
<organism evidence="10 11">
    <name type="scientific">Desmophyllum pertusum</name>
    <dbReference type="NCBI Taxonomy" id="174260"/>
    <lineage>
        <taxon>Eukaryota</taxon>
        <taxon>Metazoa</taxon>
        <taxon>Cnidaria</taxon>
        <taxon>Anthozoa</taxon>
        <taxon>Hexacorallia</taxon>
        <taxon>Scleractinia</taxon>
        <taxon>Caryophylliina</taxon>
        <taxon>Caryophylliidae</taxon>
        <taxon>Desmophyllum</taxon>
    </lineage>
</organism>
<evidence type="ECO:0000256" key="9">
    <source>
        <dbReference type="SAM" id="SignalP"/>
    </source>
</evidence>
<accession>A0A9W9YNU1</accession>
<proteinExistence type="inferred from homology"/>
<keyword evidence="7" id="KW-0325">Glycoprotein</keyword>
<dbReference type="GO" id="GO:0016020">
    <property type="term" value="C:membrane"/>
    <property type="evidence" value="ECO:0007669"/>
    <property type="project" value="UniProtKB-SubCell"/>
</dbReference>
<evidence type="ECO:0000256" key="8">
    <source>
        <dbReference type="SAM" id="Phobius"/>
    </source>
</evidence>